<feature type="signal peptide" evidence="1">
    <location>
        <begin position="1"/>
        <end position="22"/>
    </location>
</feature>
<evidence type="ECO:0000256" key="1">
    <source>
        <dbReference type="SAM" id="SignalP"/>
    </source>
</evidence>
<dbReference type="AlphaFoldDB" id="A0A934TTC0"/>
<sequence length="160" mass="16713">MRPTAICMLGLVAALAAGSACADQAWMTTGDDLLADMRGGFALPDGLMVSFGIVRTVLIDGQVVSQTALQIPDVRSITVDQARQLGQQLAGVAVVQNGTANTLQLPHPDAAPGFVIQNSENNRTLQAITEITASTNTLRTLQGMNLNRTLSDALKGALGR</sequence>
<reference evidence="2" key="2">
    <citation type="submission" date="2021-01" db="EMBL/GenBank/DDBJ databases">
        <authorList>
            <person name="Kang M."/>
        </authorList>
    </citation>
    <scope>NUCLEOTIDE SEQUENCE</scope>
    <source>
        <strain evidence="2">KACC 17527</strain>
    </source>
</reference>
<evidence type="ECO:0000313" key="2">
    <source>
        <dbReference type="EMBL" id="MBK6006397.1"/>
    </source>
</evidence>
<dbReference type="EMBL" id="JAEPWM010000003">
    <property type="protein sequence ID" value="MBK6006397.1"/>
    <property type="molecule type" value="Genomic_DNA"/>
</dbReference>
<organism evidence="2 3">
    <name type="scientific">Ramlibacter ginsenosidimutans</name>
    <dbReference type="NCBI Taxonomy" id="502333"/>
    <lineage>
        <taxon>Bacteria</taxon>
        <taxon>Pseudomonadati</taxon>
        <taxon>Pseudomonadota</taxon>
        <taxon>Betaproteobacteria</taxon>
        <taxon>Burkholderiales</taxon>
        <taxon>Comamonadaceae</taxon>
        <taxon>Ramlibacter</taxon>
    </lineage>
</organism>
<protein>
    <recommendedName>
        <fullName evidence="4">Lipoprotein</fullName>
    </recommendedName>
</protein>
<reference evidence="2" key="1">
    <citation type="journal article" date="2012" name="J. Microbiol. Biotechnol.">
        <title>Ramlibacter ginsenosidimutans sp. nov., with ginsenoside-converting activity.</title>
        <authorList>
            <person name="Wang L."/>
            <person name="An D.S."/>
            <person name="Kim S.G."/>
            <person name="Jin F.X."/>
            <person name="Kim S.C."/>
            <person name="Lee S.T."/>
            <person name="Im W.T."/>
        </authorList>
    </citation>
    <scope>NUCLEOTIDE SEQUENCE</scope>
    <source>
        <strain evidence="2">KACC 17527</strain>
    </source>
</reference>
<keyword evidence="1" id="KW-0732">Signal</keyword>
<gene>
    <name evidence="2" type="ORF">JJB11_09865</name>
</gene>
<keyword evidence="3" id="KW-1185">Reference proteome</keyword>
<dbReference type="Proteomes" id="UP000630528">
    <property type="component" value="Unassembled WGS sequence"/>
</dbReference>
<evidence type="ECO:0008006" key="4">
    <source>
        <dbReference type="Google" id="ProtNLM"/>
    </source>
</evidence>
<dbReference type="RefSeq" id="WP_201169488.1">
    <property type="nucleotide sequence ID" value="NZ_JAEPWM010000003.1"/>
</dbReference>
<accession>A0A934TTC0</accession>
<dbReference type="PROSITE" id="PS51257">
    <property type="entry name" value="PROKAR_LIPOPROTEIN"/>
    <property type="match status" value="1"/>
</dbReference>
<feature type="chain" id="PRO_5037896734" description="Lipoprotein" evidence="1">
    <location>
        <begin position="23"/>
        <end position="160"/>
    </location>
</feature>
<name>A0A934TTC0_9BURK</name>
<comment type="caution">
    <text evidence="2">The sequence shown here is derived from an EMBL/GenBank/DDBJ whole genome shotgun (WGS) entry which is preliminary data.</text>
</comment>
<evidence type="ECO:0000313" key="3">
    <source>
        <dbReference type="Proteomes" id="UP000630528"/>
    </source>
</evidence>
<proteinExistence type="predicted"/>